<dbReference type="SUPFAM" id="SSF54695">
    <property type="entry name" value="POZ domain"/>
    <property type="match status" value="1"/>
</dbReference>
<dbReference type="PANTHER" id="PTHR22743:SF165">
    <property type="entry name" value="BTB AND MATH DOMAIN CONTAINING-RELATED"/>
    <property type="match status" value="1"/>
</dbReference>
<feature type="domain" description="MATH" evidence="3">
    <location>
        <begin position="217"/>
        <end position="338"/>
    </location>
</feature>
<protein>
    <recommendedName>
        <fullName evidence="6">BTB domain-containing protein</fullName>
    </recommendedName>
</protein>
<name>A0A6A5HI43_CAERE</name>
<sequence>MQSAQCSSNPTRREMSLQNDSIMSSSTAQTRKPLAQRIPQSQPLHTLSPLYENDFPHSSSDFPPILYAKNPINKLRQRAKFPTPATSSPDSDPIFANDSTPKDQSVKQLKAESDNKKDRSDSTIQIVLKMWQELLEKQKTIKISISRIDEKLRLLDEHNKKSTQDLRKKLDSIQSEINPTMKPEVPSKIKESDVSADITESVYSIQDKTNSETMSTSGKYFVLKHKFENVSSFKNNKFYFGEEEEHFGVPWQICVERNNGFLSFYLWNLLSNKTEKNWEMDLEYELKIVSPGSKEKKIKFCRIFKDDENEWGLFEFIEWDELEKDFVVDDCFCAEIAVKMRKMTGVYKENLRNFNETMEEFSDVVLLVNEEKFYVLKLYLASHSPYFKTLFMGNFKESKKFEIKLTGIDADDFQKYLEVLYGEQAIDDITIEGILIVSDMFDTPLIIRRCENFLLKESKKRLKKKLEMSIRYNLDALKKQCISEIKSIDDIKSVIPGDIHDMDSSIMAELFQKFLKLH</sequence>
<dbReference type="SUPFAM" id="SSF49599">
    <property type="entry name" value="TRAF domain-like"/>
    <property type="match status" value="1"/>
</dbReference>
<evidence type="ECO:0000259" key="2">
    <source>
        <dbReference type="PROSITE" id="PS50097"/>
    </source>
</evidence>
<dbReference type="Pfam" id="PF00651">
    <property type="entry name" value="BTB"/>
    <property type="match status" value="1"/>
</dbReference>
<dbReference type="Proteomes" id="UP000483820">
    <property type="component" value="Chromosome II"/>
</dbReference>
<evidence type="ECO:0000259" key="3">
    <source>
        <dbReference type="PROSITE" id="PS50144"/>
    </source>
</evidence>
<accession>A0A6A5HI43</accession>
<dbReference type="SMART" id="SM00225">
    <property type="entry name" value="BTB"/>
    <property type="match status" value="1"/>
</dbReference>
<feature type="compositionally biased region" description="Polar residues" evidence="1">
    <location>
        <begin position="1"/>
        <end position="30"/>
    </location>
</feature>
<dbReference type="Gene3D" id="2.60.210.10">
    <property type="entry name" value="Apoptosis, Tumor Necrosis Factor Receptor Associated Protein 2, Chain A"/>
    <property type="match status" value="1"/>
</dbReference>
<reference evidence="4 5" key="1">
    <citation type="submission" date="2019-12" db="EMBL/GenBank/DDBJ databases">
        <title>Chromosome-level assembly of the Caenorhabditis remanei genome.</title>
        <authorList>
            <person name="Teterina A.A."/>
            <person name="Willis J.H."/>
            <person name="Phillips P.C."/>
        </authorList>
    </citation>
    <scope>NUCLEOTIDE SEQUENCE [LARGE SCALE GENOMIC DNA]</scope>
    <source>
        <strain evidence="4 5">PX506</strain>
        <tissue evidence="4">Whole organism</tissue>
    </source>
</reference>
<dbReference type="EMBL" id="WUAV01000002">
    <property type="protein sequence ID" value="KAF1767538.1"/>
    <property type="molecule type" value="Genomic_DNA"/>
</dbReference>
<dbReference type="GeneID" id="9826381"/>
<feature type="compositionally biased region" description="Low complexity" evidence="1">
    <location>
        <begin position="82"/>
        <end position="93"/>
    </location>
</feature>
<dbReference type="InterPro" id="IPR052664">
    <property type="entry name" value="BTB-MATH_domain_protein"/>
</dbReference>
<dbReference type="PROSITE" id="PS50144">
    <property type="entry name" value="MATH"/>
    <property type="match status" value="1"/>
</dbReference>
<feature type="region of interest" description="Disordered" evidence="1">
    <location>
        <begin position="81"/>
        <end position="119"/>
    </location>
</feature>
<dbReference type="RefSeq" id="XP_053590447.1">
    <property type="nucleotide sequence ID" value="XM_053726253.1"/>
</dbReference>
<dbReference type="InterPro" id="IPR008974">
    <property type="entry name" value="TRAF-like"/>
</dbReference>
<dbReference type="Gene3D" id="3.30.710.10">
    <property type="entry name" value="Potassium Channel Kv1.1, Chain A"/>
    <property type="match status" value="1"/>
</dbReference>
<evidence type="ECO:0000313" key="4">
    <source>
        <dbReference type="EMBL" id="KAF1767538.1"/>
    </source>
</evidence>
<dbReference type="AlphaFoldDB" id="A0A6A5HI43"/>
<dbReference type="PANTHER" id="PTHR22743">
    <property type="entry name" value="MEPRIN/TRAF-LIKE MATH FAMILY-C.ELEGANS"/>
    <property type="match status" value="1"/>
</dbReference>
<dbReference type="Pfam" id="PF00917">
    <property type="entry name" value="MATH"/>
    <property type="match status" value="1"/>
</dbReference>
<dbReference type="PROSITE" id="PS50097">
    <property type="entry name" value="BTB"/>
    <property type="match status" value="1"/>
</dbReference>
<dbReference type="SMART" id="SM00061">
    <property type="entry name" value="MATH"/>
    <property type="match status" value="1"/>
</dbReference>
<dbReference type="InterPro" id="IPR011333">
    <property type="entry name" value="SKP1/BTB/POZ_sf"/>
</dbReference>
<feature type="domain" description="BTB" evidence="2">
    <location>
        <begin position="362"/>
        <end position="421"/>
    </location>
</feature>
<feature type="compositionally biased region" description="Basic and acidic residues" evidence="1">
    <location>
        <begin position="100"/>
        <end position="119"/>
    </location>
</feature>
<dbReference type="CDD" id="cd00121">
    <property type="entry name" value="MATH"/>
    <property type="match status" value="1"/>
</dbReference>
<dbReference type="CTD" id="9826381"/>
<organism evidence="4 5">
    <name type="scientific">Caenorhabditis remanei</name>
    <name type="common">Caenorhabditis vulgaris</name>
    <dbReference type="NCBI Taxonomy" id="31234"/>
    <lineage>
        <taxon>Eukaryota</taxon>
        <taxon>Metazoa</taxon>
        <taxon>Ecdysozoa</taxon>
        <taxon>Nematoda</taxon>
        <taxon>Chromadorea</taxon>
        <taxon>Rhabditida</taxon>
        <taxon>Rhabditina</taxon>
        <taxon>Rhabditomorpha</taxon>
        <taxon>Rhabditoidea</taxon>
        <taxon>Rhabditidae</taxon>
        <taxon>Peloderinae</taxon>
        <taxon>Caenorhabditis</taxon>
    </lineage>
</organism>
<evidence type="ECO:0000256" key="1">
    <source>
        <dbReference type="SAM" id="MobiDB-lite"/>
    </source>
</evidence>
<dbReference type="InterPro" id="IPR000210">
    <property type="entry name" value="BTB/POZ_dom"/>
</dbReference>
<evidence type="ECO:0000313" key="5">
    <source>
        <dbReference type="Proteomes" id="UP000483820"/>
    </source>
</evidence>
<dbReference type="InterPro" id="IPR002083">
    <property type="entry name" value="MATH/TRAF_dom"/>
</dbReference>
<proteinExistence type="predicted"/>
<comment type="caution">
    <text evidence="4">The sequence shown here is derived from an EMBL/GenBank/DDBJ whole genome shotgun (WGS) entry which is preliminary data.</text>
</comment>
<feature type="region of interest" description="Disordered" evidence="1">
    <location>
        <begin position="1"/>
        <end position="62"/>
    </location>
</feature>
<evidence type="ECO:0008006" key="6">
    <source>
        <dbReference type="Google" id="ProtNLM"/>
    </source>
</evidence>
<gene>
    <name evidence="4" type="ORF">GCK72_007497</name>
</gene>
<dbReference type="CDD" id="cd18186">
    <property type="entry name" value="BTB_POZ_ZBTB_KLHL-like"/>
    <property type="match status" value="1"/>
</dbReference>
<dbReference type="KEGG" id="crq:GCK72_007497"/>